<dbReference type="PANTHER" id="PTHR33285">
    <property type="entry name" value="PHYTOSULFOKINES 3"/>
    <property type="match status" value="1"/>
</dbReference>
<protein>
    <recommendedName>
        <fullName evidence="9">Phytosulfokine</fullName>
    </recommendedName>
    <component>
        <recommendedName>
            <fullName evidence="9">Phytosulfokine-alpha</fullName>
            <shortName evidence="9">PSK-alpha</shortName>
            <shortName evidence="9">Phytosulfokine-a</shortName>
        </recommendedName>
    </component>
    <component>
        <recommendedName>
            <fullName evidence="9">Phytosulfokine-beta</fullName>
            <shortName evidence="9">PSK-beta</shortName>
            <shortName evidence="9">Phytosulfokine-b</shortName>
        </recommendedName>
    </component>
</protein>
<accession>A0ABD3SNF4</accession>
<keyword evidence="11" id="KW-1185">Reference proteome</keyword>
<feature type="chain" id="PRO_5044527909" description="Phytosulfokine" evidence="9">
    <location>
        <begin position="25"/>
        <end position="82"/>
    </location>
</feature>
<dbReference type="GO" id="GO:0008283">
    <property type="term" value="P:cell population proliferation"/>
    <property type="evidence" value="ECO:0007669"/>
    <property type="project" value="UniProtKB-UniRule"/>
</dbReference>
<organism evidence="10 11">
    <name type="scientific">Penstemon smallii</name>
    <dbReference type="NCBI Taxonomy" id="265156"/>
    <lineage>
        <taxon>Eukaryota</taxon>
        <taxon>Viridiplantae</taxon>
        <taxon>Streptophyta</taxon>
        <taxon>Embryophyta</taxon>
        <taxon>Tracheophyta</taxon>
        <taxon>Spermatophyta</taxon>
        <taxon>Magnoliopsida</taxon>
        <taxon>eudicotyledons</taxon>
        <taxon>Gunneridae</taxon>
        <taxon>Pentapetalae</taxon>
        <taxon>asterids</taxon>
        <taxon>lamiids</taxon>
        <taxon>Lamiales</taxon>
        <taxon>Plantaginaceae</taxon>
        <taxon>Cheloneae</taxon>
        <taxon>Penstemon</taxon>
    </lineage>
</organism>
<dbReference type="PANTHER" id="PTHR33285:SF33">
    <property type="entry name" value="PHYTOSULFOKINE"/>
    <property type="match status" value="1"/>
</dbReference>
<evidence type="ECO:0000256" key="5">
    <source>
        <dbReference type="ARBA" id="ARBA00022641"/>
    </source>
</evidence>
<dbReference type="GO" id="GO:0005576">
    <property type="term" value="C:extracellular region"/>
    <property type="evidence" value="ECO:0007669"/>
    <property type="project" value="UniProtKB-SubCell"/>
</dbReference>
<keyword evidence="4 9" id="KW-0964">Secreted</keyword>
<proteinExistence type="inferred from homology"/>
<evidence type="ECO:0000256" key="8">
    <source>
        <dbReference type="ARBA" id="ARBA00023030"/>
    </source>
</evidence>
<gene>
    <name evidence="10" type="ORF">ACJIZ3_021831</name>
</gene>
<keyword evidence="8 9" id="KW-0339">Growth factor</keyword>
<evidence type="ECO:0000256" key="4">
    <source>
        <dbReference type="ARBA" id="ARBA00022525"/>
    </source>
</evidence>
<keyword evidence="6 9" id="KW-0732">Signal</keyword>
<keyword evidence="5 9" id="KW-0765">Sulfation</keyword>
<evidence type="ECO:0000256" key="9">
    <source>
        <dbReference type="RuleBase" id="RU368031"/>
    </source>
</evidence>
<evidence type="ECO:0000256" key="6">
    <source>
        <dbReference type="ARBA" id="ARBA00022729"/>
    </source>
</evidence>
<evidence type="ECO:0000313" key="11">
    <source>
        <dbReference type="Proteomes" id="UP001634393"/>
    </source>
</evidence>
<comment type="PTM">
    <text evidence="9">Sulfation is important for activity and for the binding to a putative membrane receptor.</text>
</comment>
<dbReference type="Proteomes" id="UP001634393">
    <property type="component" value="Unassembled WGS sequence"/>
</dbReference>
<feature type="signal peptide" evidence="9">
    <location>
        <begin position="1"/>
        <end position="24"/>
    </location>
</feature>
<dbReference type="EMBL" id="JBJXBP010000006">
    <property type="protein sequence ID" value="KAL3825802.1"/>
    <property type="molecule type" value="Genomic_DNA"/>
</dbReference>
<comment type="function">
    <text evidence="9">Promotes plant cell differentiation, organogenesis and somatic embryogenesis as well as cell proliferation.</text>
</comment>
<evidence type="ECO:0000256" key="7">
    <source>
        <dbReference type="ARBA" id="ARBA00022782"/>
    </source>
</evidence>
<dbReference type="AlphaFoldDB" id="A0ABD3SNF4"/>
<comment type="similarity">
    <text evidence="2 9">Belongs to the phytosulfokine family.</text>
</comment>
<dbReference type="GO" id="GO:0030154">
    <property type="term" value="P:cell differentiation"/>
    <property type="evidence" value="ECO:0007669"/>
    <property type="project" value="UniProtKB-UniRule"/>
</dbReference>
<comment type="subcellular location">
    <subcellularLocation>
        <location evidence="1 9">Secreted</location>
    </subcellularLocation>
</comment>
<dbReference type="Pfam" id="PF06404">
    <property type="entry name" value="PSK"/>
    <property type="match status" value="1"/>
</dbReference>
<evidence type="ECO:0000313" key="10">
    <source>
        <dbReference type="EMBL" id="KAL3825802.1"/>
    </source>
</evidence>
<dbReference type="GO" id="GO:0008083">
    <property type="term" value="F:growth factor activity"/>
    <property type="evidence" value="ECO:0007669"/>
    <property type="project" value="UniProtKB-UniRule"/>
</dbReference>
<comment type="caution">
    <text evidence="10">The sequence shown here is derived from an EMBL/GenBank/DDBJ whole genome shotgun (WGS) entry which is preliminary data.</text>
</comment>
<evidence type="ECO:0000256" key="1">
    <source>
        <dbReference type="ARBA" id="ARBA00004613"/>
    </source>
</evidence>
<keyword evidence="7 9" id="KW-0221">Differentiation</keyword>
<dbReference type="InterPro" id="IPR009438">
    <property type="entry name" value="Phytosulfokine"/>
</dbReference>
<sequence length="82" mass="9453">MKKIPDASIIFFFLLLIIISQTSARLLPSNPGDISQINPKQEDDFSMLMGLEECGDKYETCQKRRMVAEAHLDYIYTQQQKP</sequence>
<evidence type="ECO:0000256" key="3">
    <source>
        <dbReference type="ARBA" id="ARBA00022473"/>
    </source>
</evidence>
<name>A0ABD3SNF4_9LAMI</name>
<reference evidence="10 11" key="1">
    <citation type="submission" date="2024-12" db="EMBL/GenBank/DDBJ databases">
        <title>The unique morphological basis and parallel evolutionary history of personate flowers in Penstemon.</title>
        <authorList>
            <person name="Depatie T.H."/>
            <person name="Wessinger C.A."/>
        </authorList>
    </citation>
    <scope>NUCLEOTIDE SEQUENCE [LARGE SCALE GENOMIC DNA]</scope>
    <source>
        <strain evidence="10">WTNN_2</strain>
        <tissue evidence="10">Leaf</tissue>
    </source>
</reference>
<keyword evidence="3 9" id="KW-0217">Developmental protein</keyword>
<evidence type="ECO:0000256" key="2">
    <source>
        <dbReference type="ARBA" id="ARBA00010781"/>
    </source>
</evidence>
<comment type="PTM">
    <text evidence="9">PSK-alpha is produced by endopeptidase digestion. PSK-beta is produced from PSK-alpha by exopeptidase digestion.</text>
</comment>